<dbReference type="NCBIfam" id="TIGR01733">
    <property type="entry name" value="AA-adenyl-dom"/>
    <property type="match status" value="1"/>
</dbReference>
<dbReference type="SUPFAM" id="SSF56801">
    <property type="entry name" value="Acetyl-CoA synthetase-like"/>
    <property type="match status" value="2"/>
</dbReference>
<dbReference type="Gene3D" id="3.30.559.30">
    <property type="entry name" value="Nonribosomal peptide synthetase, condensation domain"/>
    <property type="match status" value="1"/>
</dbReference>
<dbReference type="Pfam" id="PF23024">
    <property type="entry name" value="AMP-dom_DIP2-like"/>
    <property type="match status" value="1"/>
</dbReference>
<gene>
    <name evidence="9" type="ORF">D7X96_38070</name>
</gene>
<dbReference type="Pfam" id="PF00698">
    <property type="entry name" value="Acyl_transf_1"/>
    <property type="match status" value="1"/>
</dbReference>
<dbReference type="InterPro" id="IPR006162">
    <property type="entry name" value="Ppantetheine_attach_site"/>
</dbReference>
<dbReference type="FunFam" id="3.30.300.30:FF:000010">
    <property type="entry name" value="Enterobactin synthetase component F"/>
    <property type="match status" value="1"/>
</dbReference>
<dbReference type="Pfam" id="PF16197">
    <property type="entry name" value="KAsynt_C_assoc"/>
    <property type="match status" value="1"/>
</dbReference>
<dbReference type="PROSITE" id="PS50075">
    <property type="entry name" value="CARRIER"/>
    <property type="match status" value="2"/>
</dbReference>
<dbReference type="Pfam" id="PF00501">
    <property type="entry name" value="AMP-binding"/>
    <property type="match status" value="2"/>
</dbReference>
<dbReference type="Gene3D" id="3.30.300.30">
    <property type="match status" value="2"/>
</dbReference>
<dbReference type="GO" id="GO:0006633">
    <property type="term" value="P:fatty acid biosynthetic process"/>
    <property type="evidence" value="ECO:0007669"/>
    <property type="project" value="InterPro"/>
</dbReference>
<dbReference type="SMART" id="SM00825">
    <property type="entry name" value="PKS_KS"/>
    <property type="match status" value="1"/>
</dbReference>
<dbReference type="InterPro" id="IPR023213">
    <property type="entry name" value="CAT-like_dom_sf"/>
</dbReference>
<dbReference type="Gene3D" id="3.40.366.10">
    <property type="entry name" value="Malonyl-Coenzyme A Acyl Carrier Protein, domain 2"/>
    <property type="match status" value="1"/>
</dbReference>
<dbReference type="SUPFAM" id="SSF47336">
    <property type="entry name" value="ACP-like"/>
    <property type="match status" value="2"/>
</dbReference>
<dbReference type="InterPro" id="IPR036736">
    <property type="entry name" value="ACP-like_sf"/>
</dbReference>
<dbReference type="OrthoDB" id="5476914at2"/>
<dbReference type="Gene3D" id="1.10.1200.10">
    <property type="entry name" value="ACP-like"/>
    <property type="match status" value="2"/>
</dbReference>
<dbReference type="InterPro" id="IPR016036">
    <property type="entry name" value="Malonyl_transacylase_ACP-bd"/>
</dbReference>
<dbReference type="Gene3D" id="3.40.50.980">
    <property type="match status" value="2"/>
</dbReference>
<dbReference type="Gene3D" id="3.40.47.10">
    <property type="match status" value="1"/>
</dbReference>
<dbReference type="RefSeq" id="WP_121771926.1">
    <property type="nucleotide sequence ID" value="NZ_RAWM01000217.1"/>
</dbReference>
<dbReference type="InterPro" id="IPR001227">
    <property type="entry name" value="Ac_transferase_dom_sf"/>
</dbReference>
<evidence type="ECO:0000256" key="2">
    <source>
        <dbReference type="ARBA" id="ARBA00022450"/>
    </source>
</evidence>
<dbReference type="InterPro" id="IPR016035">
    <property type="entry name" value="Acyl_Trfase/lysoPLipase"/>
</dbReference>
<dbReference type="SMART" id="SM00827">
    <property type="entry name" value="PKS_AT"/>
    <property type="match status" value="1"/>
</dbReference>
<comment type="similarity">
    <text evidence="5">In the C-terminal section; belongs to the NRP synthetase family.</text>
</comment>
<dbReference type="FunFam" id="3.40.50.980:FF:000001">
    <property type="entry name" value="Non-ribosomal peptide synthetase"/>
    <property type="match status" value="1"/>
</dbReference>
<dbReference type="PROSITE" id="PS00455">
    <property type="entry name" value="AMP_BINDING"/>
    <property type="match status" value="1"/>
</dbReference>
<comment type="cofactor">
    <cofactor evidence="1">
        <name>pantetheine 4'-phosphate</name>
        <dbReference type="ChEBI" id="CHEBI:47942"/>
    </cofactor>
</comment>
<dbReference type="InterPro" id="IPR010071">
    <property type="entry name" value="AA_adenyl_dom"/>
</dbReference>
<feature type="domain" description="Carrier" evidence="7">
    <location>
        <begin position="1317"/>
        <end position="1393"/>
    </location>
</feature>
<dbReference type="PROSITE" id="PS00012">
    <property type="entry name" value="PHOSPHOPANTETHEINE"/>
    <property type="match status" value="1"/>
</dbReference>
<dbReference type="InterPro" id="IPR042099">
    <property type="entry name" value="ANL_N_sf"/>
</dbReference>
<evidence type="ECO:0000259" key="7">
    <source>
        <dbReference type="PROSITE" id="PS50075"/>
    </source>
</evidence>
<dbReference type="GO" id="GO:0031177">
    <property type="term" value="F:phosphopantetheine binding"/>
    <property type="evidence" value="ECO:0007669"/>
    <property type="project" value="InterPro"/>
</dbReference>
<evidence type="ECO:0000256" key="4">
    <source>
        <dbReference type="ARBA" id="ARBA00022679"/>
    </source>
</evidence>
<dbReference type="InterPro" id="IPR045851">
    <property type="entry name" value="AMP-bd_C_sf"/>
</dbReference>
<dbReference type="Pfam" id="PF00668">
    <property type="entry name" value="Condensation"/>
    <property type="match status" value="1"/>
</dbReference>
<dbReference type="InterPro" id="IPR014031">
    <property type="entry name" value="Ketoacyl_synth_C"/>
</dbReference>
<feature type="region of interest" description="Disordered" evidence="6">
    <location>
        <begin position="2343"/>
        <end position="2394"/>
    </location>
</feature>
<dbReference type="InterPro" id="IPR018201">
    <property type="entry name" value="Ketoacyl_synth_AS"/>
</dbReference>
<dbReference type="InterPro" id="IPR025110">
    <property type="entry name" value="AMP-bd_C"/>
</dbReference>
<dbReference type="GO" id="GO:0005829">
    <property type="term" value="C:cytosol"/>
    <property type="evidence" value="ECO:0007669"/>
    <property type="project" value="TreeGrafter"/>
</dbReference>
<sequence>EEVGAAEAGARTLVGCGRTLAEQRLAIVDPETLERRAPGQVGEIWVSGPSVAQGYWGREDVTRETFQARIAGDASGPYLRTGDLGFLRPDGELYVTGRRKDLLILRGRNHYPQDLEATVEAAHPALRPGGGAVFSVEVAGEERAVVVQEVDVRRLGDLRQKLEVANAAVGAIRQRLAESHELQAHAVVLIEPGSLPKTSSGKVQRHACRAAFLNGTLQEVMAWRAESPSSVTPLPSAVAATEVSRSASALDSHSGQDAEALVGWLRDIVARHARMLREDIDVDAPVTRYGLDSLGAVDLAHEVGTGMGLTVPMEWLLQGPSITSLAHRLASLRDTAGSAPRRRDLGGDREASSSQARLFFLSKYAPGDVSYNLPAAVRLEGSLDVAALEGSLVALAARHEGLRTSFREAPGQPRQIISADASLPLARVSLESLPAEAREAEALRLAHEEARRPFDLERGPLVRATLLTLDARTHVLVLVMHHAVSDATSMAVLVRDVSAIYAALREGRPSPLPALPLDYADAADWQREALSGAALESRLDYWRTQLSGAPQLLELATDRPRPARRGSAGARVPVVLDARLAASVRTLAEREGVTPFMVLLAAFQTVLARRAGQDDVSVGTAIAGRQRAEIQGLVGLFVNSLVLRTRLSGAPSFRELLGRVRDTALGAYAHQDVPFERVVEALRPPRELGYTPLFQVMFNLQGARVDAPVLPGLQSRLLDVHTGTSMFDLTLSLAESPEGFEGWLEYATELFDADTVARLAGHFLVLLEAAIAAPDTSILQLPWMTAGERHQVLTAWNETARAYPSGRTLPEQFALQVARTPEAIAVEDGDVRLTYAQLEARANPLAHFLRARGVGPDVPVAVCMERSVDYVVSVLAVLKAGGAYVPMDASYPAQRLAFMMEDARPRMLLTTRALRERLRVPDAFLPCLFVDALALEGQPVTAPDINVGPRNLAYVVFTSGSSGRPKGVAVEQRGVLRLVHAEPYFRLGTRETGMLFAPLSFDGSVMELWTMLLHGGRLVVFPGHVPAGDMDTLARVVERHAVSFVHLPSGLFSQLVEHRPDILGRLRELHVGGDVVSASHVRRALESLGRPVINAYGPSECSVAAACFTVERPEQTGASVPIGGPIANTTAYVLDARLQPVPVGVPGELFLGGDGVARGYVSRPELTAERFVPDAFATTPGARLYRTGDRVRWRADGTLDFLGRTDHQVKVRGFRIELAEVESALRELPEVHEAAVVVREDVPGDKRLVAYAMPRAGQVLEPTRLREALRRKLPDYMVPSLFVALPALPLNPSGKVDRKALPAPDSEATGRRERYVAPSYPLEERIASTWARELGADRVGTQDHLFNDLGGTSLSVMRLASRLKETLGRDVPVVWLFEHPTVESLAQRLEQEARSPGAPSPTATGHRPREASKAGTSGSIAIIGMAGQFPGARTVEAFWRNLREGVESISCFTPEELEHLPSLPEGFELWYHPSFVPAGGVLDDVDAFDHAFFDMSLREAQFTDPQQRLFLQTAWAALEDAGINPDRYPGAISLYAGAAASGYAEAVRQAMPLDAASFFELNGTATHESLPTKASFKLGLTGESTLLYTACSTGLVAVHLACQSLRGGQSDVALAGATRLSVPQRTGYVAQEGLIFSPDGHCRAFDARAQGTLPGNGVGAVVLKRLEDAIRDGDDIYAVIRGSALNNDGRNKSGFTAPSVQGQAAVISQALANAGVSPEAVGYVEAHGTATPLGDPIEVAALTRAYGLGSEHRGRIALASLKTNVGHLDTAAGLAGLMKAALSLHHGEIPPSLHFERPNPQIDFDAGPFFVNTTLRSWPRSETPRFAAVSSFGIGGTNAHAILEEAPMRQSGSTTRSHQLVVLSARSPEALEAAARRLEAKGVADSAIADLAFTQAVGRKVFEYRRAMVVKDAADLARQLQKPSVAVKGLNKAPRVAFVFSGQGTQQVAMGRELAEASPHFRAHLDACLALLEAPLRARVSGLLSPSAGAETEAQASLADTRVALPALFSVQVALARMWRDLGVTPHAVTGHSFGEYAAACVAGALSLEDAMRLAVVRGELMHRMPPGAMLAVALPVERVQPLLTDRLSVAAVNALDRCVVSGPVEDVARLEAELKEQHRAGVVRMPAPHAFHSADVEPLMPELARVVGTLRWSEPTVRYVSSLTGAVVRPGQLAQPDYWTEQMRQPVRFTRAVEAIQAEGCSVLLEVGPGQDVTPLVRANLVRAEGGPAVLAVASLRRGGTTTEQMGWLQAVGDLWVAGVAVDWSAFYAHEQRLRLHLPTYAFQTKPVWVQPRARAATSPFAPPAAVPVRAPAAPAAPAERLPDVSSDLALVTVRAPRSVSAMTASAPARTARPDAGTLPHEASLPPGTDTAFASATANTASASSHAAPSPAP</sequence>
<dbReference type="Pfam" id="PF00109">
    <property type="entry name" value="ketoacyl-synt"/>
    <property type="match status" value="1"/>
</dbReference>
<keyword evidence="4" id="KW-0808">Transferase</keyword>
<evidence type="ECO:0000256" key="5">
    <source>
        <dbReference type="ARBA" id="ARBA00029443"/>
    </source>
</evidence>
<dbReference type="Proteomes" id="UP000282656">
    <property type="component" value="Unassembled WGS sequence"/>
</dbReference>
<dbReference type="CDD" id="cd12117">
    <property type="entry name" value="A_NRPS_Srf_like"/>
    <property type="match status" value="1"/>
</dbReference>
<accession>A0A3A8PNA5</accession>
<feature type="domain" description="Carrier" evidence="7">
    <location>
        <begin position="259"/>
        <end position="333"/>
    </location>
</feature>
<evidence type="ECO:0000313" key="9">
    <source>
        <dbReference type="EMBL" id="RKH57599.1"/>
    </source>
</evidence>
<dbReference type="GO" id="GO:0043041">
    <property type="term" value="P:amino acid activation for nonribosomal peptide biosynthetic process"/>
    <property type="evidence" value="ECO:0007669"/>
    <property type="project" value="TreeGrafter"/>
</dbReference>
<evidence type="ECO:0000256" key="3">
    <source>
        <dbReference type="ARBA" id="ARBA00022553"/>
    </source>
</evidence>
<dbReference type="InterPro" id="IPR020841">
    <property type="entry name" value="PKS_Beta-ketoAc_synthase_dom"/>
</dbReference>
<dbReference type="CDD" id="cd00833">
    <property type="entry name" value="PKS"/>
    <property type="match status" value="1"/>
</dbReference>
<feature type="compositionally biased region" description="Low complexity" evidence="6">
    <location>
        <begin position="2372"/>
        <end position="2394"/>
    </location>
</feature>
<dbReference type="InterPro" id="IPR014030">
    <property type="entry name" value="Ketoacyl_synth_N"/>
</dbReference>
<reference evidence="10" key="1">
    <citation type="submission" date="2018-09" db="EMBL/GenBank/DDBJ databases">
        <authorList>
            <person name="Livingstone P.G."/>
            <person name="Whitworth D.E."/>
        </authorList>
    </citation>
    <scope>NUCLEOTIDE SEQUENCE [LARGE SCALE GENOMIC DNA]</scope>
    <source>
        <strain evidence="10">AB047A</strain>
    </source>
</reference>
<dbReference type="InterPro" id="IPR001242">
    <property type="entry name" value="Condensation_dom"/>
</dbReference>
<dbReference type="Gene3D" id="3.30.70.250">
    <property type="entry name" value="Malonyl-CoA ACP transacylase, ACP-binding"/>
    <property type="match status" value="1"/>
</dbReference>
<dbReference type="Pfam" id="PF00550">
    <property type="entry name" value="PP-binding"/>
    <property type="match status" value="2"/>
</dbReference>
<dbReference type="InterPro" id="IPR020806">
    <property type="entry name" value="PKS_PP-bd"/>
</dbReference>
<dbReference type="InterPro" id="IPR000873">
    <property type="entry name" value="AMP-dep_synth/lig_dom"/>
</dbReference>
<dbReference type="GO" id="GO:0044550">
    <property type="term" value="P:secondary metabolite biosynthetic process"/>
    <property type="evidence" value="ECO:0007669"/>
    <property type="project" value="UniProtKB-ARBA"/>
</dbReference>
<dbReference type="Gene3D" id="3.40.50.12780">
    <property type="entry name" value="N-terminal domain of ligase-like"/>
    <property type="match status" value="1"/>
</dbReference>
<comment type="caution">
    <text evidence="9">The sequence shown here is derived from an EMBL/GenBank/DDBJ whole genome shotgun (WGS) entry which is preliminary data.</text>
</comment>
<protein>
    <submittedName>
        <fullName evidence="9">Amino acid adenylation domain-containing protein</fullName>
    </submittedName>
</protein>
<keyword evidence="2" id="KW-0596">Phosphopantetheine</keyword>
<name>A0A3A8PNA5_9BACT</name>
<dbReference type="SUPFAM" id="SSF55048">
    <property type="entry name" value="Probable ACP-binding domain of malonyl-CoA ACP transacylase"/>
    <property type="match status" value="1"/>
</dbReference>
<proteinExistence type="inferred from homology"/>
<dbReference type="FunFam" id="2.30.38.10:FF:000001">
    <property type="entry name" value="Non-ribosomal peptide synthetase PvdI"/>
    <property type="match status" value="1"/>
</dbReference>
<keyword evidence="3" id="KW-0597">Phosphoprotein</keyword>
<evidence type="ECO:0000256" key="6">
    <source>
        <dbReference type="SAM" id="MobiDB-lite"/>
    </source>
</evidence>
<dbReference type="Gene3D" id="2.30.38.10">
    <property type="entry name" value="Luciferase, Domain 3"/>
    <property type="match status" value="1"/>
</dbReference>
<evidence type="ECO:0000259" key="8">
    <source>
        <dbReference type="PROSITE" id="PS52004"/>
    </source>
</evidence>
<organism evidence="9 10">
    <name type="scientific">Corallococcus interemptor</name>
    <dbReference type="NCBI Taxonomy" id="2316720"/>
    <lineage>
        <taxon>Bacteria</taxon>
        <taxon>Pseudomonadati</taxon>
        <taxon>Myxococcota</taxon>
        <taxon>Myxococcia</taxon>
        <taxon>Myxococcales</taxon>
        <taxon>Cystobacterineae</taxon>
        <taxon>Myxococcaceae</taxon>
        <taxon>Corallococcus</taxon>
    </lineage>
</organism>
<dbReference type="SMART" id="SM00823">
    <property type="entry name" value="PKS_PP"/>
    <property type="match status" value="2"/>
</dbReference>
<dbReference type="PROSITE" id="PS52004">
    <property type="entry name" value="KS3_2"/>
    <property type="match status" value="1"/>
</dbReference>
<dbReference type="SUPFAM" id="SSF52151">
    <property type="entry name" value="FabD/lysophospholipase-like"/>
    <property type="match status" value="1"/>
</dbReference>
<dbReference type="Gene3D" id="3.30.559.10">
    <property type="entry name" value="Chloramphenicol acetyltransferase-like domain"/>
    <property type="match status" value="1"/>
</dbReference>
<dbReference type="EMBL" id="RAWM01000217">
    <property type="protein sequence ID" value="RKH57599.1"/>
    <property type="molecule type" value="Genomic_DNA"/>
</dbReference>
<feature type="region of interest" description="Disordered" evidence="6">
    <location>
        <begin position="1388"/>
        <end position="1416"/>
    </location>
</feature>
<dbReference type="SUPFAM" id="SSF52777">
    <property type="entry name" value="CoA-dependent acyltransferases"/>
    <property type="match status" value="2"/>
</dbReference>
<feature type="non-terminal residue" evidence="9">
    <location>
        <position position="2394"/>
    </location>
</feature>
<dbReference type="GO" id="GO:0004315">
    <property type="term" value="F:3-oxoacyl-[acyl-carrier-protein] synthase activity"/>
    <property type="evidence" value="ECO:0007669"/>
    <property type="project" value="InterPro"/>
</dbReference>
<dbReference type="Gene3D" id="3.30.70.3290">
    <property type="match status" value="1"/>
</dbReference>
<dbReference type="InterPro" id="IPR032821">
    <property type="entry name" value="PKS_assoc"/>
</dbReference>
<dbReference type="InterPro" id="IPR009081">
    <property type="entry name" value="PP-bd_ACP"/>
</dbReference>
<dbReference type="InterPro" id="IPR016039">
    <property type="entry name" value="Thiolase-like"/>
</dbReference>
<dbReference type="CDD" id="cd19531">
    <property type="entry name" value="LCL_NRPS-like"/>
    <property type="match status" value="1"/>
</dbReference>
<dbReference type="InterPro" id="IPR014043">
    <property type="entry name" value="Acyl_transferase_dom"/>
</dbReference>
<dbReference type="FunFam" id="3.40.50.12780:FF:000012">
    <property type="entry name" value="Non-ribosomal peptide synthetase"/>
    <property type="match status" value="1"/>
</dbReference>
<dbReference type="Pfam" id="PF13193">
    <property type="entry name" value="AMP-binding_C"/>
    <property type="match status" value="1"/>
</dbReference>
<evidence type="ECO:0000256" key="1">
    <source>
        <dbReference type="ARBA" id="ARBA00001957"/>
    </source>
</evidence>
<dbReference type="PANTHER" id="PTHR45527">
    <property type="entry name" value="NONRIBOSOMAL PEPTIDE SYNTHETASE"/>
    <property type="match status" value="1"/>
</dbReference>
<feature type="non-terminal residue" evidence="9">
    <location>
        <position position="1"/>
    </location>
</feature>
<dbReference type="SUPFAM" id="SSF53901">
    <property type="entry name" value="Thiolase-like"/>
    <property type="match status" value="1"/>
</dbReference>
<evidence type="ECO:0000313" key="10">
    <source>
        <dbReference type="Proteomes" id="UP000282656"/>
    </source>
</evidence>
<dbReference type="InterPro" id="IPR020845">
    <property type="entry name" value="AMP-binding_CS"/>
</dbReference>
<dbReference type="PROSITE" id="PS00606">
    <property type="entry name" value="KS3_1"/>
    <property type="match status" value="1"/>
</dbReference>
<dbReference type="Pfam" id="PF02801">
    <property type="entry name" value="Ketoacyl-synt_C"/>
    <property type="match status" value="1"/>
</dbReference>
<dbReference type="PANTHER" id="PTHR45527:SF1">
    <property type="entry name" value="FATTY ACID SYNTHASE"/>
    <property type="match status" value="1"/>
</dbReference>
<keyword evidence="10" id="KW-1185">Reference proteome</keyword>
<feature type="domain" description="Ketosynthase family 3 (KS3)" evidence="8">
    <location>
        <begin position="1417"/>
        <end position="1845"/>
    </location>
</feature>